<feature type="transmembrane region" description="Helical" evidence="1">
    <location>
        <begin position="96"/>
        <end position="114"/>
    </location>
</feature>
<gene>
    <name evidence="2" type="ORF">C2L97_14425</name>
</gene>
<keyword evidence="1" id="KW-0812">Transmembrane</keyword>
<protein>
    <recommendedName>
        <fullName evidence="3">Transmembrane protein</fullName>
    </recommendedName>
</protein>
<name>A0A809E818_RALSL</name>
<keyword evidence="1" id="KW-0472">Membrane</keyword>
<sequence>MIRTLVAGLAGGLTLNVAMLLTFRLIGFGWRGGGFLLTSPIQSRKLIAVWTQLEPLPLIVANPAPMIAGLMLFGVAHAAIYGWLAPAWPPGIVSRALRFAGLMFVLSYLFFEFFTPVNLLGEPLMLVLAELGFRAVIALAQACVIAAVMEPRAAVRRAA</sequence>
<dbReference type="AlphaFoldDB" id="A0A809E818"/>
<feature type="transmembrane region" description="Helical" evidence="1">
    <location>
        <begin position="64"/>
        <end position="84"/>
    </location>
</feature>
<feature type="transmembrane region" description="Helical" evidence="1">
    <location>
        <begin position="126"/>
        <end position="149"/>
    </location>
</feature>
<evidence type="ECO:0000313" key="2">
    <source>
        <dbReference type="EMBL" id="AYB57117.1"/>
    </source>
</evidence>
<dbReference type="EMBL" id="CP026092">
    <property type="protein sequence ID" value="AYB57117.1"/>
    <property type="molecule type" value="Genomic_DNA"/>
</dbReference>
<organism evidence="2">
    <name type="scientific">Ralstonia solanacearum</name>
    <name type="common">Pseudomonas solanacearum</name>
    <dbReference type="NCBI Taxonomy" id="305"/>
    <lineage>
        <taxon>Bacteria</taxon>
        <taxon>Pseudomonadati</taxon>
        <taxon>Pseudomonadota</taxon>
        <taxon>Betaproteobacteria</taxon>
        <taxon>Burkholderiales</taxon>
        <taxon>Burkholderiaceae</taxon>
        <taxon>Ralstonia</taxon>
        <taxon>Ralstonia solanacearum species complex</taxon>
    </lineage>
</organism>
<keyword evidence="1" id="KW-1133">Transmembrane helix</keyword>
<accession>A0A809E818</accession>
<proteinExistence type="predicted"/>
<evidence type="ECO:0008006" key="3">
    <source>
        <dbReference type="Google" id="ProtNLM"/>
    </source>
</evidence>
<evidence type="ECO:0000256" key="1">
    <source>
        <dbReference type="SAM" id="Phobius"/>
    </source>
</evidence>
<reference evidence="2" key="1">
    <citation type="submission" date="2018-01" db="EMBL/GenBank/DDBJ databases">
        <title>Complete Genome Sequence of three strains from Ralstonia solanacearum ecotype Moko sequevar IIA-53 from Brazil.</title>
        <authorList>
            <person name="Silva J.R."/>
            <person name="Albuquerque G.M.R."/>
            <person name="Pais A.K.L."/>
            <person name="Silva A.M.F."/>
            <person name="Boiteux M.E.N.F."/>
            <person name="Souza E.B."/>
            <person name="Mariano R.L.R."/>
        </authorList>
    </citation>
    <scope>NUCLEOTIDE SEQUENCE [LARGE SCALE GENOMIC DNA]</scope>
    <source>
        <strain evidence="2">SFC</strain>
    </source>
</reference>